<dbReference type="InterPro" id="IPR028082">
    <property type="entry name" value="Peripla_BP_I"/>
</dbReference>
<protein>
    <submittedName>
        <fullName evidence="5">Branched-chain amino acid ABC transporter substrate-binding protein</fullName>
    </submittedName>
</protein>
<feature type="chain" id="PRO_5016884194" evidence="3">
    <location>
        <begin position="23"/>
        <end position="389"/>
    </location>
</feature>
<dbReference type="PANTHER" id="PTHR30483:SF38">
    <property type="entry name" value="BLR7848 PROTEIN"/>
    <property type="match status" value="1"/>
</dbReference>
<dbReference type="Gene3D" id="3.40.50.2300">
    <property type="match status" value="2"/>
</dbReference>
<reference evidence="5 6" key="1">
    <citation type="journal article" date="2018" name="Nat. Biotechnol.">
        <title>A standardized bacterial taxonomy based on genome phylogeny substantially revises the tree of life.</title>
        <authorList>
            <person name="Parks D.H."/>
            <person name="Chuvochina M."/>
            <person name="Waite D.W."/>
            <person name="Rinke C."/>
            <person name="Skarshewski A."/>
            <person name="Chaumeil P.A."/>
            <person name="Hugenholtz P."/>
        </authorList>
    </citation>
    <scope>NUCLEOTIDE SEQUENCE [LARGE SCALE GENOMIC DNA]</scope>
    <source>
        <strain evidence="5">UBA10707</strain>
    </source>
</reference>
<dbReference type="EMBL" id="DOEK01000029">
    <property type="protein sequence ID" value="HBP30636.1"/>
    <property type="molecule type" value="Genomic_DNA"/>
</dbReference>
<dbReference type="SUPFAM" id="SSF53822">
    <property type="entry name" value="Periplasmic binding protein-like I"/>
    <property type="match status" value="1"/>
</dbReference>
<dbReference type="CDD" id="cd06333">
    <property type="entry name" value="PBP1_ABC_RPA1789-like"/>
    <property type="match status" value="1"/>
</dbReference>
<evidence type="ECO:0000256" key="3">
    <source>
        <dbReference type="SAM" id="SignalP"/>
    </source>
</evidence>
<name>A0A356LI29_9BURK</name>
<dbReference type="Proteomes" id="UP000264036">
    <property type="component" value="Unassembled WGS sequence"/>
</dbReference>
<dbReference type="Pfam" id="PF13458">
    <property type="entry name" value="Peripla_BP_6"/>
    <property type="match status" value="1"/>
</dbReference>
<dbReference type="InterPro" id="IPR051010">
    <property type="entry name" value="BCAA_transport"/>
</dbReference>
<evidence type="ECO:0000259" key="4">
    <source>
        <dbReference type="Pfam" id="PF13458"/>
    </source>
</evidence>
<comment type="caution">
    <text evidence="5">The sequence shown here is derived from an EMBL/GenBank/DDBJ whole genome shotgun (WGS) entry which is preliminary data.</text>
</comment>
<feature type="domain" description="Leucine-binding protein" evidence="4">
    <location>
        <begin position="26"/>
        <end position="366"/>
    </location>
</feature>
<dbReference type="PANTHER" id="PTHR30483">
    <property type="entry name" value="LEUCINE-SPECIFIC-BINDING PROTEIN"/>
    <property type="match status" value="1"/>
</dbReference>
<dbReference type="AlphaFoldDB" id="A0A356LI29"/>
<dbReference type="InterPro" id="IPR028081">
    <property type="entry name" value="Leu-bd"/>
</dbReference>
<organism evidence="5 6">
    <name type="scientific">Advenella kashmirensis</name>
    <dbReference type="NCBI Taxonomy" id="310575"/>
    <lineage>
        <taxon>Bacteria</taxon>
        <taxon>Pseudomonadati</taxon>
        <taxon>Pseudomonadota</taxon>
        <taxon>Betaproteobacteria</taxon>
        <taxon>Burkholderiales</taxon>
        <taxon>Alcaligenaceae</taxon>
    </lineage>
</organism>
<evidence type="ECO:0000313" key="5">
    <source>
        <dbReference type="EMBL" id="HBP30636.1"/>
    </source>
</evidence>
<comment type="similarity">
    <text evidence="1">Belongs to the leucine-binding protein family.</text>
</comment>
<proteinExistence type="inferred from homology"/>
<evidence type="ECO:0000256" key="2">
    <source>
        <dbReference type="ARBA" id="ARBA00022729"/>
    </source>
</evidence>
<evidence type="ECO:0000313" key="6">
    <source>
        <dbReference type="Proteomes" id="UP000264036"/>
    </source>
</evidence>
<feature type="signal peptide" evidence="3">
    <location>
        <begin position="1"/>
        <end position="22"/>
    </location>
</feature>
<sequence length="389" mass="40711">MKKFLPCLLGVALAASAHSVFAEDITVNVGVVVSATGPAASLGIAERNSVALLPRQIGSTKVNYTILDDATDATQAVRNMRKLISENNVDVIIGTTATPGSLAMIDVAAEKKTPMISLAASASIVEPVEGARIWSFKTPQNDVLMATAVVQAMEKAGTGKIGFIGFSDAYGQNWLKELKNALQGKQIEIVATESYARPDTSVTGQVLKLLAAKPDAILIAGSGTAAALPQRELKQRGFKGQIYQTHGAGNSEFLKMCGSACEGLVLPAGPILVADQLPPANPMRATGLDYTQKYEAQYGKGSVSGFGGHMSDAGALVAAAIPKALAGGAKPGTEGFRQALRDALENTKDVVGVHGVFNMSAKDHSGLDERARVLLRVKNGHWEFAQDLN</sequence>
<keyword evidence="2 3" id="KW-0732">Signal</keyword>
<gene>
    <name evidence="5" type="ORF">DD666_14600</name>
</gene>
<accession>A0A356LI29</accession>
<evidence type="ECO:0000256" key="1">
    <source>
        <dbReference type="ARBA" id="ARBA00010062"/>
    </source>
</evidence>